<dbReference type="EMBL" id="VIEB01000319">
    <property type="protein sequence ID" value="TQD95337.1"/>
    <property type="molecule type" value="Genomic_DNA"/>
</dbReference>
<dbReference type="STRING" id="106549.A0A540M9A7"/>
<dbReference type="AlphaFoldDB" id="A0A540M9A7"/>
<evidence type="ECO:0000313" key="2">
    <source>
        <dbReference type="EMBL" id="TQD95337.1"/>
    </source>
</evidence>
<gene>
    <name evidence="2" type="ORF">C1H46_019129</name>
</gene>
<dbReference type="PANTHER" id="PTHR38926">
    <property type="entry name" value="F-BOX DOMAIN CONTAINING PROTEIN, EXPRESSED"/>
    <property type="match status" value="1"/>
</dbReference>
<dbReference type="SUPFAM" id="SSF52047">
    <property type="entry name" value="RNI-like"/>
    <property type="match status" value="1"/>
</dbReference>
<comment type="caution">
    <text evidence="2">The sequence shown here is derived from an EMBL/GenBank/DDBJ whole genome shotgun (WGS) entry which is preliminary data.</text>
</comment>
<reference evidence="2 3" key="1">
    <citation type="journal article" date="2019" name="G3 (Bethesda)">
        <title>Sequencing of a Wild Apple (Malus baccata) Genome Unravels the Differences Between Cultivated and Wild Apple Species Regarding Disease Resistance and Cold Tolerance.</title>
        <authorList>
            <person name="Chen X."/>
        </authorList>
    </citation>
    <scope>NUCLEOTIDE SEQUENCE [LARGE SCALE GENOMIC DNA]</scope>
    <source>
        <strain evidence="3">cv. Shandingzi</strain>
        <tissue evidence="2">Leaves</tissue>
    </source>
</reference>
<keyword evidence="3" id="KW-1185">Reference proteome</keyword>
<evidence type="ECO:0000313" key="3">
    <source>
        <dbReference type="Proteomes" id="UP000315295"/>
    </source>
</evidence>
<dbReference type="Pfam" id="PF00646">
    <property type="entry name" value="F-box"/>
    <property type="match status" value="1"/>
</dbReference>
<evidence type="ECO:0000259" key="1">
    <source>
        <dbReference type="Pfam" id="PF00646"/>
    </source>
</evidence>
<organism evidence="2 3">
    <name type="scientific">Malus baccata</name>
    <name type="common">Siberian crab apple</name>
    <name type="synonym">Pyrus baccata</name>
    <dbReference type="NCBI Taxonomy" id="106549"/>
    <lineage>
        <taxon>Eukaryota</taxon>
        <taxon>Viridiplantae</taxon>
        <taxon>Streptophyta</taxon>
        <taxon>Embryophyta</taxon>
        <taxon>Tracheophyta</taxon>
        <taxon>Spermatophyta</taxon>
        <taxon>Magnoliopsida</taxon>
        <taxon>eudicotyledons</taxon>
        <taxon>Gunneridae</taxon>
        <taxon>Pentapetalae</taxon>
        <taxon>rosids</taxon>
        <taxon>fabids</taxon>
        <taxon>Rosales</taxon>
        <taxon>Rosaceae</taxon>
        <taxon>Amygdaloideae</taxon>
        <taxon>Maleae</taxon>
        <taxon>Malus</taxon>
    </lineage>
</organism>
<sequence length="469" mass="54328">MEDVDFRRWGDMEPDILSEIFKRLGRISDLTSAIVYVRCGAVCRTWRSVILDYSSRDFTTLDLLRMKIDFIPSQYKPYVYVTSRSDLTLSHVLKVSLGFSMGNITSLLFNRNLYVPDHLLIYAAERCPKLRRLVLPDWNRITKTGMCKALGYWKDLESLTIPALEDHLYLMEEISNNCKNFRELKIIQGECTRLFASSLVSSLPNLNVLSLRCTKVRKEALLVLLGGLRHLQVLNISHCLVIDVPMPRYYDEILDELDPVTLNMASRLQRFITCSQLDHCIMCQRIRGDLGIIRWYKYEEGLWKQDENPPAFAFMASPYCYSLSLPSIPKPPNLNKIQLLPTNLQTLNLFSRYISTIRRPGIRASNSSSSIQFKMKLKSPSRNHEHRRYSLLDYILSTAFCELDDEVEGAEYRIKETNMFTVYKYQQSADWLLPNEKTLSLRYQMAGMLETMLRQGVLGEGDTVEESPK</sequence>
<dbReference type="InterPro" id="IPR001810">
    <property type="entry name" value="F-box_dom"/>
</dbReference>
<dbReference type="Gene3D" id="3.80.10.10">
    <property type="entry name" value="Ribonuclease Inhibitor"/>
    <property type="match status" value="1"/>
</dbReference>
<protein>
    <recommendedName>
        <fullName evidence="1">F-box domain-containing protein</fullName>
    </recommendedName>
</protein>
<proteinExistence type="predicted"/>
<feature type="domain" description="F-box" evidence="1">
    <location>
        <begin position="11"/>
        <end position="52"/>
    </location>
</feature>
<dbReference type="Proteomes" id="UP000315295">
    <property type="component" value="Unassembled WGS sequence"/>
</dbReference>
<accession>A0A540M9A7</accession>
<dbReference type="InterPro" id="IPR032675">
    <property type="entry name" value="LRR_dom_sf"/>
</dbReference>
<dbReference type="PANTHER" id="PTHR38926:SF13">
    <property type="entry name" value="F-BOX DOMAIN CONTAINING PROTEIN, EXPRESSED"/>
    <property type="match status" value="1"/>
</dbReference>
<name>A0A540M9A7_MALBA</name>